<feature type="compositionally biased region" description="Basic and acidic residues" evidence="1">
    <location>
        <begin position="923"/>
        <end position="935"/>
    </location>
</feature>
<feature type="domain" description="Peptidoglycan binding-like" evidence="2">
    <location>
        <begin position="662"/>
        <end position="715"/>
    </location>
</feature>
<dbReference type="Proteomes" id="UP001595443">
    <property type="component" value="Unassembled WGS sequence"/>
</dbReference>
<organism evidence="3 4">
    <name type="scientific">Acidimangrovimonas pyrenivorans</name>
    <dbReference type="NCBI Taxonomy" id="2030798"/>
    <lineage>
        <taxon>Bacteria</taxon>
        <taxon>Pseudomonadati</taxon>
        <taxon>Pseudomonadota</taxon>
        <taxon>Alphaproteobacteria</taxon>
        <taxon>Rhodobacterales</taxon>
        <taxon>Paracoccaceae</taxon>
        <taxon>Acidimangrovimonas</taxon>
    </lineage>
</organism>
<feature type="compositionally biased region" description="Basic and acidic residues" evidence="1">
    <location>
        <begin position="1004"/>
        <end position="1016"/>
    </location>
</feature>
<feature type="compositionally biased region" description="Basic and acidic residues" evidence="1">
    <location>
        <begin position="977"/>
        <end position="989"/>
    </location>
</feature>
<dbReference type="EMBL" id="JBHRSK010000004">
    <property type="protein sequence ID" value="MFC2967765.1"/>
    <property type="molecule type" value="Genomic_DNA"/>
</dbReference>
<dbReference type="InterPro" id="IPR002477">
    <property type="entry name" value="Peptidoglycan-bd-like"/>
</dbReference>
<accession>A0ABV7AFV3</accession>
<feature type="compositionally biased region" description="Basic and acidic residues" evidence="1">
    <location>
        <begin position="896"/>
        <end position="908"/>
    </location>
</feature>
<proteinExistence type="predicted"/>
<keyword evidence="4" id="KW-1185">Reference proteome</keyword>
<feature type="region of interest" description="Disordered" evidence="1">
    <location>
        <begin position="943"/>
        <end position="962"/>
    </location>
</feature>
<feature type="region of interest" description="Disordered" evidence="1">
    <location>
        <begin position="863"/>
        <end position="935"/>
    </location>
</feature>
<dbReference type="InterPro" id="IPR036366">
    <property type="entry name" value="PGBDSf"/>
</dbReference>
<dbReference type="SUPFAM" id="SSF63829">
    <property type="entry name" value="Calcium-dependent phosphotriesterase"/>
    <property type="match status" value="1"/>
</dbReference>
<dbReference type="Gene3D" id="1.10.101.10">
    <property type="entry name" value="PGBD-like superfamily/PGBD"/>
    <property type="match status" value="1"/>
</dbReference>
<feature type="compositionally biased region" description="Basic and acidic residues" evidence="1">
    <location>
        <begin position="1112"/>
        <end position="1124"/>
    </location>
</feature>
<dbReference type="Pfam" id="PF01471">
    <property type="entry name" value="PG_binding_1"/>
    <property type="match status" value="1"/>
</dbReference>
<dbReference type="SUPFAM" id="SSF47090">
    <property type="entry name" value="PGBD-like"/>
    <property type="match status" value="1"/>
</dbReference>
<feature type="compositionally biased region" description="Basic and acidic residues" evidence="1">
    <location>
        <begin position="869"/>
        <end position="881"/>
    </location>
</feature>
<feature type="compositionally biased region" description="Basic and acidic residues" evidence="1">
    <location>
        <begin position="1085"/>
        <end position="1098"/>
    </location>
</feature>
<dbReference type="RefSeq" id="WP_377832413.1">
    <property type="nucleotide sequence ID" value="NZ_JBHRSK010000004.1"/>
</dbReference>
<protein>
    <submittedName>
        <fullName evidence="3">Peptidoglycan-binding protein</fullName>
    </submittedName>
</protein>
<evidence type="ECO:0000313" key="4">
    <source>
        <dbReference type="Proteomes" id="UP001595443"/>
    </source>
</evidence>
<feature type="region of interest" description="Disordered" evidence="1">
    <location>
        <begin position="970"/>
        <end position="989"/>
    </location>
</feature>
<gene>
    <name evidence="3" type="ORF">ACFOES_06645</name>
</gene>
<feature type="compositionally biased region" description="Polar residues" evidence="1">
    <location>
        <begin position="1100"/>
        <end position="1111"/>
    </location>
</feature>
<evidence type="ECO:0000313" key="3">
    <source>
        <dbReference type="EMBL" id="MFC2967765.1"/>
    </source>
</evidence>
<feature type="region of interest" description="Disordered" evidence="1">
    <location>
        <begin position="1024"/>
        <end position="1043"/>
    </location>
</feature>
<name>A0ABV7AFV3_9RHOB</name>
<reference evidence="4" key="1">
    <citation type="journal article" date="2019" name="Int. J. Syst. Evol. Microbiol.">
        <title>The Global Catalogue of Microorganisms (GCM) 10K type strain sequencing project: providing services to taxonomists for standard genome sequencing and annotation.</title>
        <authorList>
            <consortium name="The Broad Institute Genomics Platform"/>
            <consortium name="The Broad Institute Genome Sequencing Center for Infectious Disease"/>
            <person name="Wu L."/>
            <person name="Ma J."/>
        </authorList>
    </citation>
    <scope>NUCLEOTIDE SEQUENCE [LARGE SCALE GENOMIC DNA]</scope>
    <source>
        <strain evidence="4">KCTC 62192</strain>
    </source>
</reference>
<feature type="compositionally biased region" description="Polar residues" evidence="1">
    <location>
        <begin position="1073"/>
        <end position="1084"/>
    </location>
</feature>
<feature type="compositionally biased region" description="Basic and acidic residues" evidence="1">
    <location>
        <begin position="1058"/>
        <end position="1071"/>
    </location>
</feature>
<feature type="region of interest" description="Disordered" evidence="1">
    <location>
        <begin position="1048"/>
        <end position="1124"/>
    </location>
</feature>
<feature type="compositionally biased region" description="Basic and acidic residues" evidence="1">
    <location>
        <begin position="1031"/>
        <end position="1043"/>
    </location>
</feature>
<evidence type="ECO:0000259" key="2">
    <source>
        <dbReference type="Pfam" id="PF01471"/>
    </source>
</evidence>
<sequence length="1154" mass="123712">MSAAAFASALIGFGDGAMAEQGDVPEGAAVVTSFSGVKRDPASGAPVLDPEGQVLRVLDLSSPGFAANGSRWDDVPLTLDVTARESGQVFGIAIDGARPPTIYLAASSAFGLYRAPDNSGWMAGMWGRGGGPGTVYRLRAANGYRPEPFAALALDGRPNSGVGLGNIAFDASNDQLFVSDLENGMIYRIDAASGTVLDHFDHGVDGRAYYLDSASAQYRVGEVVPFDPASAARIADCGTGPAGQAAARFNAQPACWNIADFRRRVYGLGVQTDAETGEVRLYYAVWGAQGFGNPQWDPATEDAQNSIWSVGLDEAGSFDLQSVRREFDLPPFFVMPQDRQAHGASHPVTDIAFSQDDVMFVAERGGLRGAAQPGAGAATSPRGARVLAFARGEDGMWAAQGRLDVGYDARGALGPPYLRAGAAGGVALGFGYSAAGQLDQDAPETVVWMTGDALCSTGAPCPLRGGTGSDPRPTTGLQGAPLAAVVAVITPDALAPPTVSGPGPASVGPDASYMIGLGRTTAPLAAGQVGDVEIYQAATGEPAASTTVPDLGVAKSVLAGCGPNQLCRFRIAVTNTGSTPYAGPIVLSDDVTGALRYRAAAHGRWRCAGGTSHVVCYSVGAPLAPGAQLMLDVEFLAPGNIATTRVRNCVELGWLGRGGRDPLRVVQLELATRGFDPGLADGIMGPRTRAAIRAAERSLGLSESGEVSDALLSALFGPDGLRGGDAVQSNNRSCAYADIDIPPPPAHLTQLSAFHRRYVSAMHDARTSGPVTLHNPAISSFHLRYRSSMHDGVTTRSISLHRTTLSLFHRSWTSSRHDPRTTRRWQSHSTALSIFHRTLGSGLHNTVTSLRIPDHRTALSAFHRSHRSAQHDPRTTRERQVHSTALSAFHRSHRSAQHDPRTTRERQVHSTALSAFHRSHQSAQHDPRTTREHQVHGTALSAFHRSHQSAQHDPRTTRERQVHGTALSAFHRSHQSAQHDPRTTREHQVHGTALSAFHRSHQSAQHDPRTTRERQVHGTALSAFHRSHQSAQHDPRTTREHQVHGTALSAFHRSHQSAQHDPRTSRERDVHNTALSTFHRSHQSAQHDPRTSRERDVHNTALSTFHRSHQSAQHDSRTTRERQVHSTALSTFHRIYQSAQHDPRTSRIDVEKSK</sequence>
<evidence type="ECO:0000256" key="1">
    <source>
        <dbReference type="SAM" id="MobiDB-lite"/>
    </source>
</evidence>
<dbReference type="InterPro" id="IPR036365">
    <property type="entry name" value="PGBD-like_sf"/>
</dbReference>
<comment type="caution">
    <text evidence="3">The sequence shown here is derived from an EMBL/GenBank/DDBJ whole genome shotgun (WGS) entry which is preliminary data.</text>
</comment>
<feature type="region of interest" description="Disordered" evidence="1">
    <location>
        <begin position="997"/>
        <end position="1016"/>
    </location>
</feature>
<feature type="compositionally biased region" description="Basic and acidic residues" evidence="1">
    <location>
        <begin position="950"/>
        <end position="962"/>
    </location>
</feature>